<organism evidence="2 3">
    <name type="scientific">Acrobeloides nanus</name>
    <dbReference type="NCBI Taxonomy" id="290746"/>
    <lineage>
        <taxon>Eukaryota</taxon>
        <taxon>Metazoa</taxon>
        <taxon>Ecdysozoa</taxon>
        <taxon>Nematoda</taxon>
        <taxon>Chromadorea</taxon>
        <taxon>Rhabditida</taxon>
        <taxon>Tylenchina</taxon>
        <taxon>Cephalobomorpha</taxon>
        <taxon>Cephaloboidea</taxon>
        <taxon>Cephalobidae</taxon>
        <taxon>Acrobeloides</taxon>
    </lineage>
</organism>
<keyword evidence="2" id="KW-1185">Reference proteome</keyword>
<dbReference type="WBParaSite" id="ACRNAN_scaffold482.g27581.t1">
    <property type="protein sequence ID" value="ACRNAN_scaffold482.g27581.t1"/>
    <property type="gene ID" value="ACRNAN_scaffold482.g27581"/>
</dbReference>
<keyword evidence="1" id="KW-1133">Transmembrane helix</keyword>
<dbReference type="AlphaFoldDB" id="A0A914E1F5"/>
<reference evidence="3" key="1">
    <citation type="submission" date="2022-11" db="UniProtKB">
        <authorList>
            <consortium name="WormBaseParasite"/>
        </authorList>
    </citation>
    <scope>IDENTIFICATION</scope>
</reference>
<proteinExistence type="predicted"/>
<name>A0A914E1F5_9BILA</name>
<evidence type="ECO:0000313" key="3">
    <source>
        <dbReference type="WBParaSite" id="ACRNAN_scaffold482.g27581.t1"/>
    </source>
</evidence>
<keyword evidence="1" id="KW-0472">Membrane</keyword>
<keyword evidence="1" id="KW-0812">Transmembrane</keyword>
<accession>A0A914E1F5</accession>
<evidence type="ECO:0000313" key="2">
    <source>
        <dbReference type="Proteomes" id="UP000887540"/>
    </source>
</evidence>
<dbReference type="Proteomes" id="UP000887540">
    <property type="component" value="Unplaced"/>
</dbReference>
<sequence>MMHLPTFISTSRYVDFRINTTDISTLTAIAALNTDNVLIGKLVIALMAAIKMSNAMFNLIVIFIVLWIACNFYFWPAYRNILVEFVYIIEDSSRMLTPILLFIFSTPLRKAFRQIYWSKITAHNNVLRHSQHISIISRPHPNQVHTY</sequence>
<protein>
    <submittedName>
        <fullName evidence="3">Uncharacterized protein</fullName>
    </submittedName>
</protein>
<feature type="transmembrane region" description="Helical" evidence="1">
    <location>
        <begin position="55"/>
        <end position="75"/>
    </location>
</feature>
<evidence type="ECO:0000256" key="1">
    <source>
        <dbReference type="SAM" id="Phobius"/>
    </source>
</evidence>